<dbReference type="KEGG" id="ksk:KSE_62370"/>
<organism evidence="2 3">
    <name type="scientific">Kitasatospora setae (strain ATCC 33774 / DSM 43861 / JCM 3304 / KCC A-0304 / NBRC 14216 / KM-6054)</name>
    <name type="common">Streptomyces setae</name>
    <dbReference type="NCBI Taxonomy" id="452652"/>
    <lineage>
        <taxon>Bacteria</taxon>
        <taxon>Bacillati</taxon>
        <taxon>Actinomycetota</taxon>
        <taxon>Actinomycetes</taxon>
        <taxon>Kitasatosporales</taxon>
        <taxon>Streptomycetaceae</taxon>
        <taxon>Kitasatospora</taxon>
    </lineage>
</organism>
<evidence type="ECO:0000313" key="3">
    <source>
        <dbReference type="Proteomes" id="UP000007076"/>
    </source>
</evidence>
<dbReference type="STRING" id="452652.KSE_62370"/>
<dbReference type="HOGENOM" id="CLU_134968_0_0_11"/>
<dbReference type="Proteomes" id="UP000007076">
    <property type="component" value="Chromosome"/>
</dbReference>
<keyword evidence="3" id="KW-1185">Reference proteome</keyword>
<feature type="compositionally biased region" description="Basic and acidic residues" evidence="1">
    <location>
        <begin position="1"/>
        <end position="11"/>
    </location>
</feature>
<accession>E4N1G7</accession>
<feature type="region of interest" description="Disordered" evidence="1">
    <location>
        <begin position="1"/>
        <end position="20"/>
    </location>
</feature>
<evidence type="ECO:0000256" key="1">
    <source>
        <dbReference type="SAM" id="MobiDB-lite"/>
    </source>
</evidence>
<sequence length="168" mass="17643">MATIEHPHFGRLETGATGEPDAVWTGTARLGADEVGLLLWAGPGPGPDTAELDALAARLADPAALDAAARAALRTYLLADRLFIDHHVEELPDSPAVRHLLERAADGQVGVDAFLAALRLRTIGLWPAGLADGPPIVLDYVFEPALSDQILAVRATADGTVTAVDWES</sequence>
<evidence type="ECO:0008006" key="4">
    <source>
        <dbReference type="Google" id="ProtNLM"/>
    </source>
</evidence>
<evidence type="ECO:0000313" key="2">
    <source>
        <dbReference type="EMBL" id="BAJ32001.1"/>
    </source>
</evidence>
<gene>
    <name evidence="2" type="ordered locus">KSE_62370</name>
</gene>
<reference evidence="2 3" key="1">
    <citation type="journal article" date="2010" name="DNA Res.">
        <title>Genome sequence of Kitasatospora setae NBRC 14216T: an evolutionary snapshot of the family Streptomycetaceae.</title>
        <authorList>
            <person name="Ichikawa N."/>
            <person name="Oguchi A."/>
            <person name="Ikeda H."/>
            <person name="Ishikawa J."/>
            <person name="Kitani S."/>
            <person name="Watanabe Y."/>
            <person name="Nakamura S."/>
            <person name="Katano Y."/>
            <person name="Kishi E."/>
            <person name="Sasagawa M."/>
            <person name="Ankai A."/>
            <person name="Fukui S."/>
            <person name="Hashimoto Y."/>
            <person name="Kamata S."/>
            <person name="Otoguro M."/>
            <person name="Tanikawa S."/>
            <person name="Nihira T."/>
            <person name="Horinouchi S."/>
            <person name="Ohnishi Y."/>
            <person name="Hayakawa M."/>
            <person name="Kuzuyama T."/>
            <person name="Arisawa A."/>
            <person name="Nomoto F."/>
            <person name="Miura H."/>
            <person name="Takahashi Y."/>
            <person name="Fujita N."/>
        </authorList>
    </citation>
    <scope>NUCLEOTIDE SEQUENCE [LARGE SCALE GENOMIC DNA]</scope>
    <source>
        <strain evidence="3">ATCC 33774 / DSM 43861 / JCM 3304 / KCC A-0304 / NBRC 14216 / KM-6054</strain>
    </source>
</reference>
<dbReference type="RefSeq" id="WP_014139297.1">
    <property type="nucleotide sequence ID" value="NC_016109.1"/>
</dbReference>
<dbReference type="eggNOG" id="ENOG50331P4">
    <property type="taxonomic scope" value="Bacteria"/>
</dbReference>
<dbReference type="EMBL" id="AP010968">
    <property type="protein sequence ID" value="BAJ32001.1"/>
    <property type="molecule type" value="Genomic_DNA"/>
</dbReference>
<protein>
    <recommendedName>
        <fullName evidence="4">DUF2004 domain-containing protein</fullName>
    </recommendedName>
</protein>
<name>E4N1G7_KITSK</name>
<dbReference type="PATRIC" id="fig|452652.3.peg.6252"/>
<proteinExistence type="predicted"/>
<dbReference type="AlphaFoldDB" id="E4N1G7"/>